<dbReference type="PANTHER" id="PTHR12121">
    <property type="entry name" value="CARBON CATABOLITE REPRESSOR PROTEIN 4"/>
    <property type="match status" value="1"/>
</dbReference>
<dbReference type="InterPro" id="IPR050410">
    <property type="entry name" value="CCR4/nocturin_mRNA_transcr"/>
</dbReference>
<proteinExistence type="predicted"/>
<feature type="domain" description="Endonuclease/exonuclease/phosphatase" evidence="4">
    <location>
        <begin position="27"/>
        <end position="227"/>
    </location>
</feature>
<dbReference type="SUPFAM" id="SSF56219">
    <property type="entry name" value="DNase I-like"/>
    <property type="match status" value="1"/>
</dbReference>
<dbReference type="InterPro" id="IPR005135">
    <property type="entry name" value="Endo/exonuclease/phosphatase"/>
</dbReference>
<evidence type="ECO:0000256" key="1">
    <source>
        <dbReference type="SAM" id="MobiDB-lite"/>
    </source>
</evidence>
<name>A0AAV0UFF7_HYABA</name>
<dbReference type="Gene3D" id="3.60.10.10">
    <property type="entry name" value="Endonuclease/exonuclease/phosphatase"/>
    <property type="match status" value="1"/>
</dbReference>
<keyword evidence="2" id="KW-0812">Transmembrane</keyword>
<feature type="signal peptide" evidence="3">
    <location>
        <begin position="1"/>
        <end position="17"/>
    </location>
</feature>
<feature type="compositionally biased region" description="Low complexity" evidence="1">
    <location>
        <begin position="350"/>
        <end position="362"/>
    </location>
</feature>
<feature type="transmembrane region" description="Helical" evidence="2">
    <location>
        <begin position="367"/>
        <end position="387"/>
    </location>
</feature>
<evidence type="ECO:0000313" key="5">
    <source>
        <dbReference type="EMBL" id="CAI5734508.1"/>
    </source>
</evidence>
<dbReference type="Pfam" id="PF03372">
    <property type="entry name" value="Exo_endo_phos"/>
    <property type="match status" value="1"/>
</dbReference>
<dbReference type="AlphaFoldDB" id="A0AAV0UFF7"/>
<sequence>MRHVVLFAAAFVASVAAGVKDVEVHVMSFNVRTSQASADAGSACGNWNGVRKDNVLHNIKSIGADFVGTQETSDAQKVYLDAKLAGTYAVIGETSGSLNGNAAEWNAMYYRSDKWKVLTNGMIWLGPDPSTMSAGWGMAYYRTCVWGRFQHIDTGASVCVLNTHYETPGNDEAQQHGSKIILKHIEAHCDASDGLIVVMGDFNALKSYPAMQIMFENNLEDPSDEGTFCGDMLSATCAVKYDFTLFRAQSKNVCHLKSEISRIEYDGCYSSDHAGLVGSFCLHGSCCSKNLSSSTGSNDSYYQDDDVANESDVVGTVQASETDDDDDGVGSGRANDRDKSRHATPPSSPGGAETISTSSGSASKTSITIGGILGACCLCGLIGFVAIRRKKSLEKQTDLEKLDDSSTTGYVGGARTLQSMSSMPVLSSSKEAAERVSNSSVPELAAVPFDSRVSSSSSVSVSGSDAARHVYRISELPQLRDSSSVIKRQSTASTTYLANLEQQSTLGDSGVEHEGDANPSIISYSDTSMSSFDSAGSFGNSSPAMSKIDFSEIFALDSCVSDDSALVKSQADFAKL</sequence>
<keyword evidence="3" id="KW-0732">Signal</keyword>
<dbReference type="InterPro" id="IPR036691">
    <property type="entry name" value="Endo/exonu/phosph_ase_sf"/>
</dbReference>
<keyword evidence="2" id="KW-1133">Transmembrane helix</keyword>
<dbReference type="PANTHER" id="PTHR12121:SF36">
    <property type="entry name" value="ENDONUCLEASE_EXONUCLEASE_PHOSPHATASE DOMAIN-CONTAINING PROTEIN"/>
    <property type="match status" value="1"/>
</dbReference>
<keyword evidence="6" id="KW-1185">Reference proteome</keyword>
<protein>
    <recommendedName>
        <fullName evidence="4">Endonuclease/exonuclease/phosphatase domain-containing protein</fullName>
    </recommendedName>
</protein>
<feature type="region of interest" description="Disordered" evidence="1">
    <location>
        <begin position="317"/>
        <end position="362"/>
    </location>
</feature>
<evidence type="ECO:0000313" key="6">
    <source>
        <dbReference type="Proteomes" id="UP001162031"/>
    </source>
</evidence>
<dbReference type="EMBL" id="CANTFL010001234">
    <property type="protein sequence ID" value="CAI5734508.1"/>
    <property type="molecule type" value="Genomic_DNA"/>
</dbReference>
<organism evidence="5 6">
    <name type="scientific">Hyaloperonospora brassicae</name>
    <name type="common">Brassica downy mildew</name>
    <name type="synonym">Peronospora brassicae</name>
    <dbReference type="NCBI Taxonomy" id="162125"/>
    <lineage>
        <taxon>Eukaryota</taxon>
        <taxon>Sar</taxon>
        <taxon>Stramenopiles</taxon>
        <taxon>Oomycota</taxon>
        <taxon>Peronosporomycetes</taxon>
        <taxon>Peronosporales</taxon>
        <taxon>Peronosporaceae</taxon>
        <taxon>Hyaloperonospora</taxon>
    </lineage>
</organism>
<dbReference type="Proteomes" id="UP001162031">
    <property type="component" value="Unassembled WGS sequence"/>
</dbReference>
<evidence type="ECO:0000256" key="2">
    <source>
        <dbReference type="SAM" id="Phobius"/>
    </source>
</evidence>
<comment type="caution">
    <text evidence="5">The sequence shown here is derived from an EMBL/GenBank/DDBJ whole genome shotgun (WGS) entry which is preliminary data.</text>
</comment>
<evidence type="ECO:0000256" key="3">
    <source>
        <dbReference type="SAM" id="SignalP"/>
    </source>
</evidence>
<dbReference type="GO" id="GO:0000175">
    <property type="term" value="F:3'-5'-RNA exonuclease activity"/>
    <property type="evidence" value="ECO:0007669"/>
    <property type="project" value="TreeGrafter"/>
</dbReference>
<feature type="chain" id="PRO_5043426706" description="Endonuclease/exonuclease/phosphatase domain-containing protein" evidence="3">
    <location>
        <begin position="18"/>
        <end position="576"/>
    </location>
</feature>
<keyword evidence="2" id="KW-0472">Membrane</keyword>
<evidence type="ECO:0000259" key="4">
    <source>
        <dbReference type="Pfam" id="PF03372"/>
    </source>
</evidence>
<reference evidence="5" key="1">
    <citation type="submission" date="2022-12" db="EMBL/GenBank/DDBJ databases">
        <authorList>
            <person name="Webb A."/>
        </authorList>
    </citation>
    <scope>NUCLEOTIDE SEQUENCE</scope>
    <source>
        <strain evidence="5">Hp1</strain>
    </source>
</reference>
<gene>
    <name evidence="5" type="ORF">HBR001_LOCUS6183</name>
</gene>
<accession>A0AAV0UFF7</accession>